<reference evidence="2" key="1">
    <citation type="journal article" date="2020" name="Nature">
        <title>Giant virus diversity and host interactions through global metagenomics.</title>
        <authorList>
            <person name="Schulz F."/>
            <person name="Roux S."/>
            <person name="Paez-Espino D."/>
            <person name="Jungbluth S."/>
            <person name="Walsh D.A."/>
            <person name="Denef V.J."/>
            <person name="McMahon K.D."/>
            <person name="Konstantinidis K.T."/>
            <person name="Eloe-Fadrosh E.A."/>
            <person name="Kyrpides N.C."/>
            <person name="Woyke T."/>
        </authorList>
    </citation>
    <scope>NUCLEOTIDE SEQUENCE</scope>
    <source>
        <strain evidence="2">GVMAG-M-3300020166-5</strain>
    </source>
</reference>
<proteinExistence type="predicted"/>
<keyword evidence="1" id="KW-0472">Membrane</keyword>
<dbReference type="AlphaFoldDB" id="A0A6C0C0J6"/>
<evidence type="ECO:0008006" key="3">
    <source>
        <dbReference type="Google" id="ProtNLM"/>
    </source>
</evidence>
<name>A0A6C0C0J6_9ZZZZ</name>
<evidence type="ECO:0000256" key="1">
    <source>
        <dbReference type="SAM" id="Phobius"/>
    </source>
</evidence>
<organism evidence="2">
    <name type="scientific">viral metagenome</name>
    <dbReference type="NCBI Taxonomy" id="1070528"/>
    <lineage>
        <taxon>unclassified sequences</taxon>
        <taxon>metagenomes</taxon>
        <taxon>organismal metagenomes</taxon>
    </lineage>
</organism>
<feature type="transmembrane region" description="Helical" evidence="1">
    <location>
        <begin position="111"/>
        <end position="130"/>
    </location>
</feature>
<keyword evidence="1" id="KW-0812">Transmembrane</keyword>
<keyword evidence="1" id="KW-1133">Transmembrane helix</keyword>
<feature type="transmembrane region" description="Helical" evidence="1">
    <location>
        <begin position="7"/>
        <end position="25"/>
    </location>
</feature>
<sequence>MIETKHQALVSAIVGGVLVIIYLSITDILDKYMSLNMSNIVGLIIDYVLNFVAQQYVFYGKVHLHKKVVNRFMIGNTLSMGFTQAMFVYGRKHYNKLIEKTNIKLSDSVKISSWRYISNALMFLIVTFPLRKYYIFK</sequence>
<evidence type="ECO:0000313" key="2">
    <source>
        <dbReference type="EMBL" id="QHS97073.1"/>
    </source>
</evidence>
<accession>A0A6C0C0J6</accession>
<dbReference type="EMBL" id="MN739285">
    <property type="protein sequence ID" value="QHS97073.1"/>
    <property type="molecule type" value="Genomic_DNA"/>
</dbReference>
<feature type="transmembrane region" description="Helical" evidence="1">
    <location>
        <begin position="71"/>
        <end position="91"/>
    </location>
</feature>
<protein>
    <recommendedName>
        <fullName evidence="3">GtrA-like protein domain-containing protein</fullName>
    </recommendedName>
</protein>